<dbReference type="SUPFAM" id="SSF53254">
    <property type="entry name" value="Phosphoglycerate mutase-like"/>
    <property type="match status" value="1"/>
</dbReference>
<dbReference type="InterPro" id="IPR029033">
    <property type="entry name" value="His_PPase_superfam"/>
</dbReference>
<evidence type="ECO:0000313" key="1">
    <source>
        <dbReference type="EMBL" id="URN93784.1"/>
    </source>
</evidence>
<reference evidence="1" key="1">
    <citation type="submission" date="2022-05" db="EMBL/GenBank/DDBJ databases">
        <title>Novel bacterial taxa in a minimal lignocellulolytic consortium and its capacity to transform plastics disclosed by genome-resolved metagenomics.</title>
        <authorList>
            <person name="Rodriguez C.A.D."/>
            <person name="Diaz-Garcia L."/>
            <person name="Herrera K."/>
            <person name="Tarazona N.A."/>
            <person name="Sproer C."/>
            <person name="Overmann J."/>
            <person name="Jimenez D.J."/>
        </authorList>
    </citation>
    <scope>NUCLEOTIDE SEQUENCE</scope>
    <source>
        <strain evidence="1">MAG5</strain>
    </source>
</reference>
<dbReference type="Proteomes" id="UP001056756">
    <property type="component" value="Chromosome"/>
</dbReference>
<dbReference type="InterPro" id="IPR013078">
    <property type="entry name" value="His_Pase_superF_clade-1"/>
</dbReference>
<protein>
    <submittedName>
        <fullName evidence="1">Histidine phosphatase family protein</fullName>
    </submittedName>
</protein>
<dbReference type="EMBL" id="CP097899">
    <property type="protein sequence ID" value="URN93784.1"/>
    <property type="molecule type" value="Genomic_DNA"/>
</dbReference>
<evidence type="ECO:0000313" key="2">
    <source>
        <dbReference type="Proteomes" id="UP001056756"/>
    </source>
</evidence>
<dbReference type="AlphaFoldDB" id="A0A9J6ZCZ2"/>
<dbReference type="Gene3D" id="3.40.50.1240">
    <property type="entry name" value="Phosphoglycerate mutase-like"/>
    <property type="match status" value="1"/>
</dbReference>
<proteinExistence type="predicted"/>
<name>A0A9J6ZCZ2_9BACL</name>
<sequence>MRIGLVRHFRVADMTKTLWMTSSEFNSWVEYYDQCDIESNEFIEKMNWDLCYSSDQPRSFKTAELIFNDNIVKTTLLREINIKAFIITKLKLHRSLWLILGRLCWLLNHASQESKQDTLFRANRIIDEIESNASRSILVVTHGAFMTVVSNELKRRGYKGDSFLKPQNGKVYLFERDF</sequence>
<accession>A0A9J6ZCZ2</accession>
<gene>
    <name evidence="1" type="ORF">NAG76_18425</name>
</gene>
<dbReference type="Pfam" id="PF00300">
    <property type="entry name" value="His_Phos_1"/>
    <property type="match status" value="1"/>
</dbReference>
<dbReference type="KEGG" id="plig:NAG76_18425"/>
<organism evidence="1 2">
    <name type="scientific">Candidatus Pristimantibacillus lignocellulolyticus</name>
    <dbReference type="NCBI Taxonomy" id="2994561"/>
    <lineage>
        <taxon>Bacteria</taxon>
        <taxon>Bacillati</taxon>
        <taxon>Bacillota</taxon>
        <taxon>Bacilli</taxon>
        <taxon>Bacillales</taxon>
        <taxon>Paenibacillaceae</taxon>
        <taxon>Candidatus Pristimantibacillus</taxon>
    </lineage>
</organism>